<dbReference type="RefSeq" id="XP_060335700.1">
    <property type="nucleotide sequence ID" value="XM_060471979.1"/>
</dbReference>
<protein>
    <submittedName>
        <fullName evidence="1">Uncharacterized protein</fullName>
    </submittedName>
</protein>
<evidence type="ECO:0000313" key="2">
    <source>
        <dbReference type="Proteomes" id="UP001175211"/>
    </source>
</evidence>
<accession>A0AA39TVG2</accession>
<sequence length="95" mass="10593">MHIISTMRRFFTLLMSFIPIAICYVIATVPANSSASHALHAIDFIFPILKVFNLKHTGPEDVSFHISPASGRRVRSPAQHSRLLWGDKISAYSQG</sequence>
<dbReference type="Proteomes" id="UP001175211">
    <property type="component" value="Unassembled WGS sequence"/>
</dbReference>
<name>A0AA39TVG2_ARMTA</name>
<dbReference type="EMBL" id="JAUEPS010000006">
    <property type="protein sequence ID" value="KAK0464579.1"/>
    <property type="molecule type" value="Genomic_DNA"/>
</dbReference>
<organism evidence="1 2">
    <name type="scientific">Armillaria tabescens</name>
    <name type="common">Ringless honey mushroom</name>
    <name type="synonym">Agaricus tabescens</name>
    <dbReference type="NCBI Taxonomy" id="1929756"/>
    <lineage>
        <taxon>Eukaryota</taxon>
        <taxon>Fungi</taxon>
        <taxon>Dikarya</taxon>
        <taxon>Basidiomycota</taxon>
        <taxon>Agaricomycotina</taxon>
        <taxon>Agaricomycetes</taxon>
        <taxon>Agaricomycetidae</taxon>
        <taxon>Agaricales</taxon>
        <taxon>Marasmiineae</taxon>
        <taxon>Physalacriaceae</taxon>
        <taxon>Desarmillaria</taxon>
    </lineage>
</organism>
<proteinExistence type="predicted"/>
<comment type="caution">
    <text evidence="1">The sequence shown here is derived from an EMBL/GenBank/DDBJ whole genome shotgun (WGS) entry which is preliminary data.</text>
</comment>
<dbReference type="GeneID" id="85355527"/>
<keyword evidence="2" id="KW-1185">Reference proteome</keyword>
<gene>
    <name evidence="1" type="ORF">EV420DRAFT_1517021</name>
</gene>
<evidence type="ECO:0000313" key="1">
    <source>
        <dbReference type="EMBL" id="KAK0464579.1"/>
    </source>
</evidence>
<dbReference type="AlphaFoldDB" id="A0AA39TVG2"/>
<reference evidence="1" key="1">
    <citation type="submission" date="2023-06" db="EMBL/GenBank/DDBJ databases">
        <authorList>
            <consortium name="Lawrence Berkeley National Laboratory"/>
            <person name="Ahrendt S."/>
            <person name="Sahu N."/>
            <person name="Indic B."/>
            <person name="Wong-Bajracharya J."/>
            <person name="Merenyi Z."/>
            <person name="Ke H.-M."/>
            <person name="Monk M."/>
            <person name="Kocsube S."/>
            <person name="Drula E."/>
            <person name="Lipzen A."/>
            <person name="Balint B."/>
            <person name="Henrissat B."/>
            <person name="Andreopoulos B."/>
            <person name="Martin F.M."/>
            <person name="Harder C.B."/>
            <person name="Rigling D."/>
            <person name="Ford K.L."/>
            <person name="Foster G.D."/>
            <person name="Pangilinan J."/>
            <person name="Papanicolaou A."/>
            <person name="Barry K."/>
            <person name="LaButti K."/>
            <person name="Viragh M."/>
            <person name="Koriabine M."/>
            <person name="Yan M."/>
            <person name="Riley R."/>
            <person name="Champramary S."/>
            <person name="Plett K.L."/>
            <person name="Tsai I.J."/>
            <person name="Slot J."/>
            <person name="Sipos G."/>
            <person name="Plett J."/>
            <person name="Nagy L.G."/>
            <person name="Grigoriev I.V."/>
        </authorList>
    </citation>
    <scope>NUCLEOTIDE SEQUENCE</scope>
    <source>
        <strain evidence="1">CCBAS 213</strain>
    </source>
</reference>